<evidence type="ECO:0000313" key="3">
    <source>
        <dbReference type="EMBL" id="OUJ74933.1"/>
    </source>
</evidence>
<keyword evidence="1" id="KW-0472">Membrane</keyword>
<feature type="transmembrane region" description="Helical" evidence="1">
    <location>
        <begin position="243"/>
        <end position="261"/>
    </location>
</feature>
<proteinExistence type="predicted"/>
<evidence type="ECO:0000313" key="4">
    <source>
        <dbReference type="Proteomes" id="UP000194873"/>
    </source>
</evidence>
<accession>A0A243WGR2</accession>
<feature type="transmembrane region" description="Helical" evidence="1">
    <location>
        <begin position="83"/>
        <end position="104"/>
    </location>
</feature>
<dbReference type="GO" id="GO:0016020">
    <property type="term" value="C:membrane"/>
    <property type="evidence" value="ECO:0007669"/>
    <property type="project" value="TreeGrafter"/>
</dbReference>
<feature type="transmembrane region" description="Helical" evidence="1">
    <location>
        <begin position="43"/>
        <end position="62"/>
    </location>
</feature>
<sequence>MSSSSRQTALPYRPELDSFRAVAVLLVIAQHWQPSLTGRLDTGAIGVTGFFVLSGFLITTILRHARLTSTFSTGIKTFYLRRTFRIFPAYYAAVLIAWLLNLSYVRSKLPWFLLQATNFLVFREQAWGEGTGHFWTLAVEEQFYLIWPLLIMLMPPRYLAWLLSGLVVLGPLGRWLLVYMSGTSYALVLLPASLDLFAVGALLSLVVQSFRSSGPYLLVISSILFLLYVTLAFSTFYLSTVAFGPSLLALSAAALLGALLGLQNTLLRKFATFPPLVFLGRISYSVYLYHLFMPVVLHRALHQIGLRITNGTQYARIMAWENSFAALATMFLLLLVVSGLSWKLLEQPLRNLGRRLSAAV</sequence>
<feature type="transmembrane region" description="Helical" evidence="1">
    <location>
        <begin position="216"/>
        <end position="237"/>
    </location>
</feature>
<evidence type="ECO:0000259" key="2">
    <source>
        <dbReference type="Pfam" id="PF01757"/>
    </source>
</evidence>
<dbReference type="OrthoDB" id="9796461at2"/>
<feature type="transmembrane region" description="Helical" evidence="1">
    <location>
        <begin position="158"/>
        <end position="177"/>
    </location>
</feature>
<dbReference type="GO" id="GO:0016747">
    <property type="term" value="F:acyltransferase activity, transferring groups other than amino-acyl groups"/>
    <property type="evidence" value="ECO:0007669"/>
    <property type="project" value="InterPro"/>
</dbReference>
<feature type="transmembrane region" description="Helical" evidence="1">
    <location>
        <begin position="183"/>
        <end position="207"/>
    </location>
</feature>
<feature type="transmembrane region" description="Helical" evidence="1">
    <location>
        <begin position="273"/>
        <end position="292"/>
    </location>
</feature>
<comment type="caution">
    <text evidence="3">The sequence shown here is derived from an EMBL/GenBank/DDBJ whole genome shotgun (WGS) entry which is preliminary data.</text>
</comment>
<keyword evidence="1" id="KW-1133">Transmembrane helix</keyword>
<dbReference type="PANTHER" id="PTHR23028">
    <property type="entry name" value="ACETYLTRANSFERASE"/>
    <property type="match status" value="1"/>
</dbReference>
<dbReference type="Pfam" id="PF01757">
    <property type="entry name" value="Acyl_transf_3"/>
    <property type="match status" value="1"/>
</dbReference>
<feature type="transmembrane region" description="Helical" evidence="1">
    <location>
        <begin position="324"/>
        <end position="345"/>
    </location>
</feature>
<reference evidence="3 4" key="1">
    <citation type="submission" date="2017-01" db="EMBL/GenBank/DDBJ databases">
        <title>A new Hymenobacter.</title>
        <authorList>
            <person name="Liang Y."/>
            <person name="Feng F."/>
        </authorList>
    </citation>
    <scope>NUCLEOTIDE SEQUENCE [LARGE SCALE GENOMIC DNA]</scope>
    <source>
        <strain evidence="3">MIMBbqt21</strain>
    </source>
</reference>
<organism evidence="3 4">
    <name type="scientific">Hymenobacter crusticola</name>
    <dbReference type="NCBI Taxonomy" id="1770526"/>
    <lineage>
        <taxon>Bacteria</taxon>
        <taxon>Pseudomonadati</taxon>
        <taxon>Bacteroidota</taxon>
        <taxon>Cytophagia</taxon>
        <taxon>Cytophagales</taxon>
        <taxon>Hymenobacteraceae</taxon>
        <taxon>Hymenobacter</taxon>
    </lineage>
</organism>
<gene>
    <name evidence="3" type="ORF">BXP70_09310</name>
</gene>
<protein>
    <recommendedName>
        <fullName evidence="2">Acyltransferase 3 domain-containing protein</fullName>
    </recommendedName>
</protein>
<dbReference type="InterPro" id="IPR002656">
    <property type="entry name" value="Acyl_transf_3_dom"/>
</dbReference>
<dbReference type="InterPro" id="IPR050879">
    <property type="entry name" value="Acyltransferase_3"/>
</dbReference>
<feature type="domain" description="Acyltransferase 3" evidence="2">
    <location>
        <begin position="15"/>
        <end position="336"/>
    </location>
</feature>
<dbReference type="Proteomes" id="UP000194873">
    <property type="component" value="Unassembled WGS sequence"/>
</dbReference>
<dbReference type="RefSeq" id="WP_086593744.1">
    <property type="nucleotide sequence ID" value="NZ_MTSE01000003.1"/>
</dbReference>
<keyword evidence="1" id="KW-0812">Transmembrane</keyword>
<dbReference type="EMBL" id="MTSE01000003">
    <property type="protein sequence ID" value="OUJ74933.1"/>
    <property type="molecule type" value="Genomic_DNA"/>
</dbReference>
<dbReference type="GO" id="GO:0000271">
    <property type="term" value="P:polysaccharide biosynthetic process"/>
    <property type="evidence" value="ECO:0007669"/>
    <property type="project" value="TreeGrafter"/>
</dbReference>
<dbReference type="PANTHER" id="PTHR23028:SF53">
    <property type="entry name" value="ACYL_TRANSF_3 DOMAIN-CONTAINING PROTEIN"/>
    <property type="match status" value="1"/>
</dbReference>
<dbReference type="AlphaFoldDB" id="A0A243WGR2"/>
<keyword evidence="4" id="KW-1185">Reference proteome</keyword>
<evidence type="ECO:0000256" key="1">
    <source>
        <dbReference type="SAM" id="Phobius"/>
    </source>
</evidence>
<name>A0A243WGR2_9BACT</name>